<accession>A0A4Y1R7H5</accession>
<reference evidence="2" key="1">
    <citation type="journal article" date="2019" name="Science">
        <title>Mutation of a bHLH transcription factor allowed almond domestication.</title>
        <authorList>
            <person name="Sanchez-Perez R."/>
            <person name="Pavan S."/>
            <person name="Mazzeo R."/>
            <person name="Moldovan C."/>
            <person name="Aiese Cigliano R."/>
            <person name="Del Cueto J."/>
            <person name="Ricciardi F."/>
            <person name="Lotti C."/>
            <person name="Ricciardi L."/>
            <person name="Dicenta F."/>
            <person name="Lopez-Marques R.L."/>
            <person name="Lindberg Moller B."/>
        </authorList>
    </citation>
    <scope>NUCLEOTIDE SEQUENCE</scope>
</reference>
<organism evidence="2">
    <name type="scientific">Prunus dulcis</name>
    <name type="common">Almond</name>
    <name type="synonym">Amygdalus dulcis</name>
    <dbReference type="NCBI Taxonomy" id="3755"/>
    <lineage>
        <taxon>Eukaryota</taxon>
        <taxon>Viridiplantae</taxon>
        <taxon>Streptophyta</taxon>
        <taxon>Embryophyta</taxon>
        <taxon>Tracheophyta</taxon>
        <taxon>Spermatophyta</taxon>
        <taxon>Magnoliopsida</taxon>
        <taxon>eudicotyledons</taxon>
        <taxon>Gunneridae</taxon>
        <taxon>Pentapetalae</taxon>
        <taxon>rosids</taxon>
        <taxon>fabids</taxon>
        <taxon>Rosales</taxon>
        <taxon>Rosaceae</taxon>
        <taxon>Amygdaloideae</taxon>
        <taxon>Amygdaleae</taxon>
        <taxon>Prunus</taxon>
    </lineage>
</organism>
<protein>
    <submittedName>
        <fullName evidence="2">Transposable element protein</fullName>
    </submittedName>
</protein>
<proteinExistence type="predicted"/>
<feature type="domain" description="Reverse transcriptase Ty1/copia-type" evidence="1">
    <location>
        <begin position="3"/>
        <end position="71"/>
    </location>
</feature>
<dbReference type="InterPro" id="IPR013103">
    <property type="entry name" value="RVT_2"/>
</dbReference>
<dbReference type="AlphaFoldDB" id="A0A4Y1R7H5"/>
<dbReference type="PANTHER" id="PTHR11439">
    <property type="entry name" value="GAG-POL-RELATED RETROTRANSPOSON"/>
    <property type="match status" value="1"/>
</dbReference>
<dbReference type="Pfam" id="PF07727">
    <property type="entry name" value="RVT_2"/>
    <property type="match status" value="1"/>
</dbReference>
<name>A0A4Y1R7H5_PRUDU</name>
<evidence type="ECO:0000259" key="1">
    <source>
        <dbReference type="Pfam" id="PF07727"/>
    </source>
</evidence>
<dbReference type="PANTHER" id="PTHR11439:SF455">
    <property type="entry name" value="RLK (RECEPTOR-LIKE PROTEIN KINASE) 8, PUTATIVE-RELATED"/>
    <property type="match status" value="1"/>
</dbReference>
<evidence type="ECO:0000313" key="2">
    <source>
        <dbReference type="EMBL" id="BBH00160.1"/>
    </source>
</evidence>
<gene>
    <name evidence="2" type="ORF">Prudu_010080</name>
</gene>
<dbReference type="CDD" id="cd09272">
    <property type="entry name" value="RNase_HI_RT_Ty1"/>
    <property type="match status" value="1"/>
</dbReference>
<dbReference type="EMBL" id="AP019299">
    <property type="protein sequence ID" value="BBH00160.1"/>
    <property type="molecule type" value="Genomic_DNA"/>
</dbReference>
<sequence>MNSSSSQLIQAIDEDLSTVFEIKDMGRLTYFLGLQISYSNSGSIFVNQQKYAKELLIKVGMTSCKACSTPSKPRNQILTIERESLKYPTLYRSLVRALQYLTFTRPDITYSVNTTCQFWYLPGTLQYGITFSSDPMELKAFNDVDWAGDTSTRHSTTSFVVFLGSNPISWQPKKQGFISGSSTEAKYRALVNTTADILKEKPIGRQTLRLSFVIITC</sequence>